<dbReference type="EMBL" id="OW152816">
    <property type="protein sequence ID" value="CAH2067698.1"/>
    <property type="molecule type" value="Genomic_DNA"/>
</dbReference>
<keyword evidence="1" id="KW-0735">Signal-anchor</keyword>
<keyword evidence="1" id="KW-1133">Transmembrane helix</keyword>
<name>A0ABN8IZD1_9NEOP</name>
<dbReference type="InterPro" id="IPR040145">
    <property type="entry name" value="ITM2"/>
</dbReference>
<comment type="subcellular location">
    <subcellularLocation>
        <location evidence="1">Membrane</location>
        <topology evidence="1">Single-pass type II membrane protein</topology>
    </subcellularLocation>
</comment>
<sequence>MTVFAKPSLFENKTEITKIPLVAESSCPETQIAIPPSGAAQPEGRRRSPIHRFVNMVFHFINISLVLFFLMSLIVVVFRLWPRAASFPRYQGYCAVPIKVEEATLVDQDIRMIPLQWSPKPELKLVSDLEDGAAEELLNVLREEIDIDGMIEKISVLNNGRQVNFIHDFTVNLTNIVDGERCFTMELDPETVLLPRAFVLSIERGGEFDVTRVRSALRAVLPALRDPPAQLAPCRARPTYRLRRLDAGKMRVRKRSTDAPPHDFVHFAGKHVHEIEIDNLDELLRHERNATE</sequence>
<keyword evidence="1" id="KW-1003">Cell membrane</keyword>
<evidence type="ECO:0000256" key="1">
    <source>
        <dbReference type="RuleBase" id="RU367061"/>
    </source>
</evidence>
<dbReference type="Proteomes" id="UP000837857">
    <property type="component" value="Chromosome 4"/>
</dbReference>
<keyword evidence="3" id="KW-1185">Reference proteome</keyword>
<gene>
    <name evidence="2" type="ORF">IPOD504_LOCUS13995</name>
</gene>
<accession>A0ABN8IZD1</accession>
<reference evidence="2" key="1">
    <citation type="submission" date="2022-03" db="EMBL/GenBank/DDBJ databases">
        <authorList>
            <person name="Martin H S."/>
        </authorList>
    </citation>
    <scope>NUCLEOTIDE SEQUENCE</scope>
</reference>
<evidence type="ECO:0000313" key="2">
    <source>
        <dbReference type="EMBL" id="CAH2067698.1"/>
    </source>
</evidence>
<keyword evidence="1" id="KW-0812">Transmembrane</keyword>
<dbReference type="PANTHER" id="PTHR10962">
    <property type="entry name" value="INTEGRAL TRANSMEMBRANE PROTEIN 2"/>
    <property type="match status" value="1"/>
</dbReference>
<protein>
    <recommendedName>
        <fullName evidence="1">Integral membrane protein 2</fullName>
    </recommendedName>
</protein>
<organism evidence="2 3">
    <name type="scientific">Iphiclides podalirius</name>
    <name type="common">scarce swallowtail</name>
    <dbReference type="NCBI Taxonomy" id="110791"/>
    <lineage>
        <taxon>Eukaryota</taxon>
        <taxon>Metazoa</taxon>
        <taxon>Ecdysozoa</taxon>
        <taxon>Arthropoda</taxon>
        <taxon>Hexapoda</taxon>
        <taxon>Insecta</taxon>
        <taxon>Pterygota</taxon>
        <taxon>Neoptera</taxon>
        <taxon>Endopterygota</taxon>
        <taxon>Lepidoptera</taxon>
        <taxon>Glossata</taxon>
        <taxon>Ditrysia</taxon>
        <taxon>Papilionoidea</taxon>
        <taxon>Papilionidae</taxon>
        <taxon>Papilioninae</taxon>
        <taxon>Iphiclides</taxon>
    </lineage>
</organism>
<evidence type="ECO:0000313" key="3">
    <source>
        <dbReference type="Proteomes" id="UP000837857"/>
    </source>
</evidence>
<comment type="similarity">
    <text evidence="1">Belongs to the ITM2 family.</text>
</comment>
<dbReference type="PANTHER" id="PTHR10962:SF1">
    <property type="entry name" value="INTEGRAL MEMBRANE PROTEIN 2"/>
    <property type="match status" value="1"/>
</dbReference>
<feature type="transmembrane region" description="Helical" evidence="1">
    <location>
        <begin position="53"/>
        <end position="81"/>
    </location>
</feature>
<feature type="non-terminal residue" evidence="2">
    <location>
        <position position="292"/>
    </location>
</feature>
<keyword evidence="1" id="KW-0472">Membrane</keyword>
<proteinExistence type="inferred from homology"/>